<dbReference type="RefSeq" id="WP_103078767.1">
    <property type="nucleotide sequence ID" value="NZ_AZRM01000025.1"/>
</dbReference>
<keyword evidence="3" id="KW-1185">Reference proteome</keyword>
<dbReference type="Proteomes" id="UP000236199">
    <property type="component" value="Unassembled WGS sequence"/>
</dbReference>
<name>A0A2K1PC49_9BACT</name>
<feature type="domain" description="DUF2281" evidence="1">
    <location>
        <begin position="5"/>
        <end position="66"/>
    </location>
</feature>
<gene>
    <name evidence="2" type="ORF">X928_05190</name>
</gene>
<dbReference type="Pfam" id="PF10047">
    <property type="entry name" value="DUF2281"/>
    <property type="match status" value="1"/>
</dbReference>
<dbReference type="OrthoDB" id="9813378at2"/>
<accession>A0A2K1PC49</accession>
<dbReference type="EMBL" id="AZRM01000025">
    <property type="protein sequence ID" value="PNS00308.1"/>
    <property type="molecule type" value="Genomic_DNA"/>
</dbReference>
<organism evidence="2 3">
    <name type="scientific">Petrotoga miotherma DSM 10691</name>
    <dbReference type="NCBI Taxonomy" id="1434326"/>
    <lineage>
        <taxon>Bacteria</taxon>
        <taxon>Thermotogati</taxon>
        <taxon>Thermotogota</taxon>
        <taxon>Thermotogae</taxon>
        <taxon>Petrotogales</taxon>
        <taxon>Petrotogaceae</taxon>
        <taxon>Petrotoga</taxon>
    </lineage>
</organism>
<sequence>MHEKEIEEKIQKLPENLRREVLDYLDFLLGKYQGRENSRGKFKFDWEGGLSEIREEFTSIELQHKALEWR</sequence>
<reference evidence="2 3" key="1">
    <citation type="submission" date="2013-12" db="EMBL/GenBank/DDBJ databases">
        <title>Comparative genomics of Petrotoga isolates.</title>
        <authorList>
            <person name="Nesbo C.L."/>
            <person name="Charchuk R."/>
            <person name="Chow K."/>
        </authorList>
    </citation>
    <scope>NUCLEOTIDE SEQUENCE [LARGE SCALE GENOMIC DNA]</scope>
    <source>
        <strain evidence="2 3">DSM 10691</strain>
    </source>
</reference>
<evidence type="ECO:0000313" key="2">
    <source>
        <dbReference type="EMBL" id="PNS00308.1"/>
    </source>
</evidence>
<dbReference type="InterPro" id="IPR018739">
    <property type="entry name" value="DUF2281"/>
</dbReference>
<comment type="caution">
    <text evidence="2">The sequence shown here is derived from an EMBL/GenBank/DDBJ whole genome shotgun (WGS) entry which is preliminary data.</text>
</comment>
<dbReference type="AlphaFoldDB" id="A0A2K1PC49"/>
<evidence type="ECO:0000313" key="3">
    <source>
        <dbReference type="Proteomes" id="UP000236199"/>
    </source>
</evidence>
<proteinExistence type="predicted"/>
<protein>
    <submittedName>
        <fullName evidence="2">XRE family transcriptional regulator</fullName>
    </submittedName>
</protein>
<evidence type="ECO:0000259" key="1">
    <source>
        <dbReference type="Pfam" id="PF10047"/>
    </source>
</evidence>